<dbReference type="EMBL" id="CM039176">
    <property type="protein sequence ID" value="KAH9710841.1"/>
    <property type="molecule type" value="Genomic_DNA"/>
</dbReference>
<sequence>MKLLSQNPTSLSTPSFSIIFFFFLLFIYFSENGDAATQNKNESVPAVFVFGDSIADPGNNNNIKTIIKCNFPPYGRDFKGKIPTGRFSNGVIPSDLIAQEFGIKELLPAYLDPNLKPQDLVTGVSFASGGAGYDPLTSKVAELYGVGARRIGVLSLPPIGCVPVQRTLNGGIARGCSDFANQAAQIYNSKLQSVVDSLSKEFPDSRFVYFDIYNPLNSLIQNPPQYGFEVADKGCCGTGNLEVSILCNRLEDAATCPDASKYIFWDSYHPTEKAYKILTPKILNQNKDKLF</sequence>
<proteinExistence type="predicted"/>
<gene>
    <name evidence="1" type="ORF">KPL71_019569</name>
</gene>
<name>A0ACB8IZW1_CITSI</name>
<evidence type="ECO:0000313" key="2">
    <source>
        <dbReference type="Proteomes" id="UP000829398"/>
    </source>
</evidence>
<keyword evidence="2" id="KW-1185">Reference proteome</keyword>
<evidence type="ECO:0000313" key="1">
    <source>
        <dbReference type="EMBL" id="KAH9710841.1"/>
    </source>
</evidence>
<reference evidence="2" key="1">
    <citation type="journal article" date="2023" name="Hortic. Res.">
        <title>A chromosome-level phased genome enabling allele-level studies in sweet orange: a case study on citrus Huanglongbing tolerance.</title>
        <authorList>
            <person name="Wu B."/>
            <person name="Yu Q."/>
            <person name="Deng Z."/>
            <person name="Duan Y."/>
            <person name="Luo F."/>
            <person name="Gmitter F. Jr."/>
        </authorList>
    </citation>
    <scope>NUCLEOTIDE SEQUENCE [LARGE SCALE GENOMIC DNA]</scope>
    <source>
        <strain evidence="2">cv. Valencia</strain>
    </source>
</reference>
<accession>A0ACB8IZW1</accession>
<protein>
    <submittedName>
        <fullName evidence="1">GDSL esterase/lipase EXL3</fullName>
    </submittedName>
</protein>
<comment type="caution">
    <text evidence="1">The sequence shown here is derived from an EMBL/GenBank/DDBJ whole genome shotgun (WGS) entry which is preliminary data.</text>
</comment>
<dbReference type="Proteomes" id="UP000829398">
    <property type="component" value="Chromosome 7"/>
</dbReference>
<organism evidence="1 2">
    <name type="scientific">Citrus sinensis</name>
    <name type="common">Sweet orange</name>
    <name type="synonym">Citrus aurantium var. sinensis</name>
    <dbReference type="NCBI Taxonomy" id="2711"/>
    <lineage>
        <taxon>Eukaryota</taxon>
        <taxon>Viridiplantae</taxon>
        <taxon>Streptophyta</taxon>
        <taxon>Embryophyta</taxon>
        <taxon>Tracheophyta</taxon>
        <taxon>Spermatophyta</taxon>
        <taxon>Magnoliopsida</taxon>
        <taxon>eudicotyledons</taxon>
        <taxon>Gunneridae</taxon>
        <taxon>Pentapetalae</taxon>
        <taxon>rosids</taxon>
        <taxon>malvids</taxon>
        <taxon>Sapindales</taxon>
        <taxon>Rutaceae</taxon>
        <taxon>Aurantioideae</taxon>
        <taxon>Citrus</taxon>
    </lineage>
</organism>